<dbReference type="CDD" id="cd13530">
    <property type="entry name" value="PBP2_peptides_like"/>
    <property type="match status" value="1"/>
</dbReference>
<dbReference type="SMART" id="SM00062">
    <property type="entry name" value="PBPb"/>
    <property type="match status" value="1"/>
</dbReference>
<evidence type="ECO:0000259" key="3">
    <source>
        <dbReference type="SMART" id="SM00062"/>
    </source>
</evidence>
<evidence type="ECO:0000313" key="5">
    <source>
        <dbReference type="Proteomes" id="UP000283627"/>
    </source>
</evidence>
<organism evidence="4 5">
    <name type="scientific">Pseudomonas frederiksbergensis</name>
    <dbReference type="NCBI Taxonomy" id="104087"/>
    <lineage>
        <taxon>Bacteria</taxon>
        <taxon>Pseudomonadati</taxon>
        <taxon>Pseudomonadota</taxon>
        <taxon>Gammaproteobacteria</taxon>
        <taxon>Pseudomonadales</taxon>
        <taxon>Pseudomonadaceae</taxon>
        <taxon>Pseudomonas</taxon>
    </lineage>
</organism>
<evidence type="ECO:0000256" key="1">
    <source>
        <dbReference type="ARBA" id="ARBA00010333"/>
    </source>
</evidence>
<sequence>MNNKLSERKKLLRRTLLTLSAAFMGLTFFAASYSEVRAADLLEQIKARGFIRVGTFSIPPEAWIDINTGEWKGIDADYTKALAASLGVEVDPILLNHASLVPAVESGRVDVIAALYKTPERAAVAAYNAEPFWYGMDVLITSKKNDGIKKFPDMKGMVLGVTRGSAQETEATELQKRFGIGDIKKYDAADPMLLDLKAGRINAALWWGYSFDYAAKQNPDYDFKVVEYIPPEYLGSDTLPANYYVFAKNGSESLIKAFDQQIRTMRENGEAKKILDSYGLSNPGYLTGKK</sequence>
<dbReference type="Pfam" id="PF00497">
    <property type="entry name" value="SBP_bac_3"/>
    <property type="match status" value="1"/>
</dbReference>
<protein>
    <recommendedName>
        <fullName evidence="3">Solute-binding protein family 3/N-terminal domain-containing protein</fullName>
    </recommendedName>
</protein>
<dbReference type="Gene3D" id="3.40.190.10">
    <property type="entry name" value="Periplasmic binding protein-like II"/>
    <property type="match status" value="2"/>
</dbReference>
<name>A0A423KG73_9PSED</name>
<dbReference type="AlphaFoldDB" id="A0A423KG73"/>
<keyword evidence="2" id="KW-0732">Signal</keyword>
<evidence type="ECO:0000313" key="4">
    <source>
        <dbReference type="EMBL" id="RON51814.1"/>
    </source>
</evidence>
<dbReference type="RefSeq" id="WP_185076572.1">
    <property type="nucleotide sequence ID" value="NZ_MOBP01000012.1"/>
</dbReference>
<reference evidence="4 5" key="1">
    <citation type="submission" date="2016-10" db="EMBL/GenBank/DDBJ databases">
        <title>Comparative genome analysis of multiple Pseudomonas spp. focuses on biocontrol and plant growth promoting traits.</title>
        <authorList>
            <person name="Tao X.-Y."/>
            <person name="Taylor C.G."/>
        </authorList>
    </citation>
    <scope>NUCLEOTIDE SEQUENCE [LARGE SCALE GENOMIC DNA]</scope>
    <source>
        <strain evidence="4 5">39A2</strain>
    </source>
</reference>
<dbReference type="InterPro" id="IPR001638">
    <property type="entry name" value="Solute-binding_3/MltF_N"/>
</dbReference>
<accession>A0A423KG73</accession>
<comment type="caution">
    <text evidence="4">The sequence shown here is derived from an EMBL/GenBank/DDBJ whole genome shotgun (WGS) entry which is preliminary data.</text>
</comment>
<feature type="domain" description="Solute-binding protein family 3/N-terminal" evidence="3">
    <location>
        <begin position="50"/>
        <end position="282"/>
    </location>
</feature>
<dbReference type="EMBL" id="MOBP01000012">
    <property type="protein sequence ID" value="RON51814.1"/>
    <property type="molecule type" value="Genomic_DNA"/>
</dbReference>
<comment type="similarity">
    <text evidence="1">Belongs to the bacterial solute-binding protein 3 family.</text>
</comment>
<dbReference type="PANTHER" id="PTHR35936:SF17">
    <property type="entry name" value="ARGININE-BINDING EXTRACELLULAR PROTEIN ARTP"/>
    <property type="match status" value="1"/>
</dbReference>
<dbReference type="Proteomes" id="UP000283627">
    <property type="component" value="Unassembled WGS sequence"/>
</dbReference>
<dbReference type="SUPFAM" id="SSF53850">
    <property type="entry name" value="Periplasmic binding protein-like II"/>
    <property type="match status" value="1"/>
</dbReference>
<dbReference type="PANTHER" id="PTHR35936">
    <property type="entry name" value="MEMBRANE-BOUND LYTIC MUREIN TRANSGLYCOSYLASE F"/>
    <property type="match status" value="1"/>
</dbReference>
<evidence type="ECO:0000256" key="2">
    <source>
        <dbReference type="ARBA" id="ARBA00022729"/>
    </source>
</evidence>
<gene>
    <name evidence="4" type="ORF">BK665_18285</name>
</gene>
<proteinExistence type="inferred from homology"/>